<comment type="caution">
    <text evidence="1">The sequence shown here is derived from an EMBL/GenBank/DDBJ whole genome shotgun (WGS) entry which is preliminary data.</text>
</comment>
<evidence type="ECO:0000313" key="1">
    <source>
        <dbReference type="EMBL" id="GBN26576.1"/>
    </source>
</evidence>
<dbReference type="Proteomes" id="UP000499080">
    <property type="component" value="Unassembled WGS sequence"/>
</dbReference>
<sequence length="87" mass="10057">MSCLLKRGEAEELRSQESCEFYPLAMQQATYKNWETHICLSNELLSAGGLPGFLPSETQVLSSFLELVYLPLYIETISNYYNYTKYK</sequence>
<proteinExistence type="predicted"/>
<evidence type="ECO:0000313" key="2">
    <source>
        <dbReference type="Proteomes" id="UP000499080"/>
    </source>
</evidence>
<keyword evidence="2" id="KW-1185">Reference proteome</keyword>
<protein>
    <submittedName>
        <fullName evidence="1">Uncharacterized protein</fullName>
    </submittedName>
</protein>
<gene>
    <name evidence="1" type="ORF">AVEN_177575_1</name>
</gene>
<accession>A0A4Y2MLS5</accession>
<reference evidence="1 2" key="1">
    <citation type="journal article" date="2019" name="Sci. Rep.">
        <title>Orb-weaving spider Araneus ventricosus genome elucidates the spidroin gene catalogue.</title>
        <authorList>
            <person name="Kono N."/>
            <person name="Nakamura H."/>
            <person name="Ohtoshi R."/>
            <person name="Moran D.A.P."/>
            <person name="Shinohara A."/>
            <person name="Yoshida Y."/>
            <person name="Fujiwara M."/>
            <person name="Mori M."/>
            <person name="Tomita M."/>
            <person name="Arakawa K."/>
        </authorList>
    </citation>
    <scope>NUCLEOTIDE SEQUENCE [LARGE SCALE GENOMIC DNA]</scope>
</reference>
<name>A0A4Y2MLS5_ARAVE</name>
<dbReference type="AlphaFoldDB" id="A0A4Y2MLS5"/>
<organism evidence="1 2">
    <name type="scientific">Araneus ventricosus</name>
    <name type="common">Orbweaver spider</name>
    <name type="synonym">Epeira ventricosa</name>
    <dbReference type="NCBI Taxonomy" id="182803"/>
    <lineage>
        <taxon>Eukaryota</taxon>
        <taxon>Metazoa</taxon>
        <taxon>Ecdysozoa</taxon>
        <taxon>Arthropoda</taxon>
        <taxon>Chelicerata</taxon>
        <taxon>Arachnida</taxon>
        <taxon>Araneae</taxon>
        <taxon>Araneomorphae</taxon>
        <taxon>Entelegynae</taxon>
        <taxon>Araneoidea</taxon>
        <taxon>Araneidae</taxon>
        <taxon>Araneus</taxon>
    </lineage>
</organism>
<dbReference type="EMBL" id="BGPR01007402">
    <property type="protein sequence ID" value="GBN26576.1"/>
    <property type="molecule type" value="Genomic_DNA"/>
</dbReference>